<name>A5N1I2_CLOK5</name>
<dbReference type="EMBL" id="CP000673">
    <property type="protein sequence ID" value="EDK34978.1"/>
    <property type="molecule type" value="Genomic_DNA"/>
</dbReference>
<protein>
    <submittedName>
        <fullName evidence="1">Uncharacterized protein</fullName>
    </submittedName>
</protein>
<gene>
    <name evidence="1" type="ordered locus">CKL_2969</name>
</gene>
<evidence type="ECO:0000313" key="1">
    <source>
        <dbReference type="EMBL" id="EDK34978.1"/>
    </source>
</evidence>
<reference evidence="1 2" key="1">
    <citation type="journal article" date="2008" name="Proc. Natl. Acad. Sci. U.S.A.">
        <title>The genome of Clostridium kluyveri, a strict anaerobe with unique metabolic features.</title>
        <authorList>
            <person name="Seedorf H."/>
            <person name="Fricke W.F."/>
            <person name="Veith B."/>
            <person name="Brueggemann H."/>
            <person name="Liesegang H."/>
            <person name="Strittmatter A."/>
            <person name="Miethke M."/>
            <person name="Buckel W."/>
            <person name="Hinderberger J."/>
            <person name="Li F."/>
            <person name="Hagemeier C."/>
            <person name="Thauer R.K."/>
            <person name="Gottschalk G."/>
        </authorList>
    </citation>
    <scope>NUCLEOTIDE SEQUENCE [LARGE SCALE GENOMIC DNA]</scope>
    <source>
        <strain evidence="2">ATCC 8527 / DSM 555 / NCIMB 10680</strain>
    </source>
</reference>
<sequence length="128" mass="14936">MVYFYTYNYYTHKLPLYGTCFSVHDKAAGITTNRLITYITKAPAILDISTIFSASFGTFHSTYYPIHLYSSTLLLFQVKDLKLLQSLLTMLFVNFKCFIPIRTSLSRHLYIVTTYLIRFVLEMKKEGN</sequence>
<dbReference type="Proteomes" id="UP000002411">
    <property type="component" value="Chromosome"/>
</dbReference>
<dbReference type="AlphaFoldDB" id="A5N1I2"/>
<accession>A5N1I2</accession>
<dbReference type="HOGENOM" id="CLU_1955790_0_0_9"/>
<dbReference type="KEGG" id="ckl:CKL_2969"/>
<evidence type="ECO:0000313" key="2">
    <source>
        <dbReference type="Proteomes" id="UP000002411"/>
    </source>
</evidence>
<proteinExistence type="predicted"/>
<organism evidence="1 2">
    <name type="scientific">Clostridium kluyveri (strain ATCC 8527 / DSM 555 / NBRC 12016 / NCIMB 10680 / K1)</name>
    <dbReference type="NCBI Taxonomy" id="431943"/>
    <lineage>
        <taxon>Bacteria</taxon>
        <taxon>Bacillati</taxon>
        <taxon>Bacillota</taxon>
        <taxon>Clostridia</taxon>
        <taxon>Eubacteriales</taxon>
        <taxon>Clostridiaceae</taxon>
        <taxon>Clostridium</taxon>
    </lineage>
</organism>
<keyword evidence="2" id="KW-1185">Reference proteome</keyword>